<protein>
    <submittedName>
        <fullName evidence="3">Flagellar biosynthesis protein FlhG</fullName>
    </submittedName>
</protein>
<dbReference type="RefSeq" id="WP_092505009.1">
    <property type="nucleotide sequence ID" value="NZ_FOEH01000004.1"/>
</dbReference>
<accession>A0A1H9H5W0</accession>
<proteinExistence type="predicted"/>
<dbReference type="InterPro" id="IPR027417">
    <property type="entry name" value="P-loop_NTPase"/>
</dbReference>
<dbReference type="EMBL" id="FOEH01000004">
    <property type="protein sequence ID" value="SEQ57715.1"/>
    <property type="molecule type" value="Genomic_DNA"/>
</dbReference>
<dbReference type="PANTHER" id="PTHR43384:SF4">
    <property type="entry name" value="CELLULOSE BIOSYNTHESIS PROTEIN BCSQ-RELATED"/>
    <property type="match status" value="1"/>
</dbReference>
<keyword evidence="3" id="KW-0969">Cilium</keyword>
<keyword evidence="3" id="KW-0282">Flagellum</keyword>
<dbReference type="Proteomes" id="UP000198733">
    <property type="component" value="Unassembled WGS sequence"/>
</dbReference>
<dbReference type="InterPro" id="IPR050625">
    <property type="entry name" value="ParA/MinD_ATPase"/>
</dbReference>
<keyword evidence="2" id="KW-0067">ATP-binding</keyword>
<dbReference type="Pfam" id="PF10609">
    <property type="entry name" value="ParA"/>
    <property type="match status" value="1"/>
</dbReference>
<dbReference type="InterPro" id="IPR033875">
    <property type="entry name" value="FlhG"/>
</dbReference>
<comment type="caution">
    <text evidence="3">The sequence shown here is derived from an EMBL/GenBank/DDBJ whole genome shotgun (WGS) entry which is preliminary data.</text>
</comment>
<name>A0A1H9H5W0_9BACI</name>
<dbReference type="InterPro" id="IPR025501">
    <property type="entry name" value="MinD_FleN"/>
</dbReference>
<organism evidence="3 4">
    <name type="scientific">Virgibacillus subterraneus</name>
    <dbReference type="NCBI Taxonomy" id="621109"/>
    <lineage>
        <taxon>Bacteria</taxon>
        <taxon>Bacillati</taxon>
        <taxon>Bacillota</taxon>
        <taxon>Bacilli</taxon>
        <taxon>Bacillales</taxon>
        <taxon>Bacillaceae</taxon>
        <taxon>Virgibacillus</taxon>
    </lineage>
</organism>
<evidence type="ECO:0000313" key="3">
    <source>
        <dbReference type="EMBL" id="SEQ57715.1"/>
    </source>
</evidence>
<dbReference type="PANTHER" id="PTHR43384">
    <property type="entry name" value="SEPTUM SITE-DETERMINING PROTEIN MIND HOMOLOG, CHLOROPLASTIC-RELATED"/>
    <property type="match status" value="1"/>
</dbReference>
<gene>
    <name evidence="3" type="ORF">SAMN05216232_2745</name>
</gene>
<dbReference type="CDD" id="cd02038">
    <property type="entry name" value="FlhG-like"/>
    <property type="match status" value="1"/>
</dbReference>
<keyword evidence="3" id="KW-0966">Cell projection</keyword>
<dbReference type="Gene3D" id="3.40.50.300">
    <property type="entry name" value="P-loop containing nucleotide triphosphate hydrolases"/>
    <property type="match status" value="1"/>
</dbReference>
<keyword evidence="1" id="KW-0547">Nucleotide-binding</keyword>
<evidence type="ECO:0000313" key="4">
    <source>
        <dbReference type="Proteomes" id="UP000198733"/>
    </source>
</evidence>
<reference evidence="3 4" key="1">
    <citation type="submission" date="2016-10" db="EMBL/GenBank/DDBJ databases">
        <authorList>
            <person name="Varghese N."/>
            <person name="Submissions S."/>
        </authorList>
    </citation>
    <scope>NUCLEOTIDE SEQUENCE [LARGE SCALE GENOMIC DNA]</scope>
    <source>
        <strain evidence="3 4">CGMCC 1.7734</strain>
    </source>
</reference>
<dbReference type="PIRSF" id="PIRSF003092">
    <property type="entry name" value="MinD"/>
    <property type="match status" value="1"/>
</dbReference>
<evidence type="ECO:0000256" key="1">
    <source>
        <dbReference type="ARBA" id="ARBA00022741"/>
    </source>
</evidence>
<sequence>MHDQAASLRRQLAISKDPRQGRTIAVVSGKGGVGKSNVALNFSLELLNQDKKVLLLDLDVGMGNIDILLGLHSEKTIVDMFTGHLSVHDIIETGPRGLAYVAAGSGLTDLFMMDQEKRDYFYQQYDELVNMYDYIIFDMGAGATNDSLSLILASDECVVVTTPEPTSITDAYGMIKHILNKQRNMPISVIMNRSASVKSGYQALDRFQRVVTQFLDVEIQKLGILPDDKIVSTAVIRQIPYVLLNEKAAVSKAIKEIVNNYTSYGTEYQQQKSTSFVTKLKQFMMER</sequence>
<dbReference type="InterPro" id="IPR033756">
    <property type="entry name" value="YlxH/NBP35"/>
</dbReference>
<keyword evidence="4" id="KW-1185">Reference proteome</keyword>
<evidence type="ECO:0000256" key="2">
    <source>
        <dbReference type="ARBA" id="ARBA00022840"/>
    </source>
</evidence>
<dbReference type="SUPFAM" id="SSF52540">
    <property type="entry name" value="P-loop containing nucleoside triphosphate hydrolases"/>
    <property type="match status" value="1"/>
</dbReference>